<dbReference type="InterPro" id="IPR035983">
    <property type="entry name" value="Hect_E3_ubiquitin_ligase"/>
</dbReference>
<sequence>MASSLPEEICPDATSVEIEAALSASGGDANQAAQAPLGNSCVQQEEDDDDGDLVQMLDTSNNAPQPVEAIDALRRFRDEIIETSKPRKLFKVSRMEGIEELKLDVFVYYKSKTANLKAHPRVRFEHEEGAGSGPVREFLSIAMKIADEGMATSSKPVSFFEGEKDHRLPVHDQSLRLAGSFKAIGRIIGHCALHGGPALHGLSPAVKYYLSSPTVDLFETPPPLSVHDIPDIDLRQLITEIDSLGKDDRPSAELRASVGPYLLEAGLDIDKLISDPGLITQGLILFNVLLKRKSELDDIVKGMEEFGLGSALKKWPVLADAIFPEDSKRSIRAEEFKRKVAFEEREANAKTADYFVNYIELMESRKEDDGANLVDLCSFWTGTNTLPSGITEMLIKFDDNIELPIADTCVLSMTIPTKHHTFEEFCKYFDIAIKYGGQGFSFA</sequence>
<dbReference type="Pfam" id="PF00632">
    <property type="entry name" value="HECT"/>
    <property type="match status" value="1"/>
</dbReference>
<comment type="caution">
    <text evidence="4">The sequence shown here is derived from an EMBL/GenBank/DDBJ whole genome shotgun (WGS) entry which is preliminary data.</text>
</comment>
<keyword evidence="5" id="KW-1185">Reference proteome</keyword>
<proteinExistence type="predicted"/>
<evidence type="ECO:0000313" key="5">
    <source>
        <dbReference type="Proteomes" id="UP001159427"/>
    </source>
</evidence>
<keyword evidence="1" id="KW-0833">Ubl conjugation pathway</keyword>
<evidence type="ECO:0000313" key="4">
    <source>
        <dbReference type="EMBL" id="CAH3016634.1"/>
    </source>
</evidence>
<accession>A0ABN8LLX3</accession>
<dbReference type="SUPFAM" id="SSF56204">
    <property type="entry name" value="Hect, E3 ligase catalytic domain"/>
    <property type="match status" value="2"/>
</dbReference>
<evidence type="ECO:0000256" key="2">
    <source>
        <dbReference type="SAM" id="MobiDB-lite"/>
    </source>
</evidence>
<dbReference type="Gene3D" id="3.90.1750.10">
    <property type="entry name" value="Hect, E3 ligase catalytic domains"/>
    <property type="match status" value="1"/>
</dbReference>
<dbReference type="Proteomes" id="UP001159427">
    <property type="component" value="Unassembled WGS sequence"/>
</dbReference>
<reference evidence="4 5" key="1">
    <citation type="submission" date="2022-05" db="EMBL/GenBank/DDBJ databases">
        <authorList>
            <consortium name="Genoscope - CEA"/>
            <person name="William W."/>
        </authorList>
    </citation>
    <scope>NUCLEOTIDE SEQUENCE [LARGE SCALE GENOMIC DNA]</scope>
</reference>
<dbReference type="Gene3D" id="3.30.2410.10">
    <property type="entry name" value="Hect, E3 ligase catalytic domain"/>
    <property type="match status" value="1"/>
</dbReference>
<gene>
    <name evidence="4" type="ORF">PEVE_00030909</name>
</gene>
<evidence type="ECO:0000256" key="1">
    <source>
        <dbReference type="ARBA" id="ARBA00022786"/>
    </source>
</evidence>
<dbReference type="InterPro" id="IPR000569">
    <property type="entry name" value="HECT_dom"/>
</dbReference>
<feature type="region of interest" description="Disordered" evidence="2">
    <location>
        <begin position="24"/>
        <end position="49"/>
    </location>
</feature>
<dbReference type="SMART" id="SM00119">
    <property type="entry name" value="HECTc"/>
    <property type="match status" value="1"/>
</dbReference>
<name>A0ABN8LLX3_9CNID</name>
<evidence type="ECO:0000259" key="3">
    <source>
        <dbReference type="SMART" id="SM00119"/>
    </source>
</evidence>
<protein>
    <recommendedName>
        <fullName evidence="3">HECT domain-containing protein</fullName>
    </recommendedName>
</protein>
<organism evidence="4 5">
    <name type="scientific">Porites evermanni</name>
    <dbReference type="NCBI Taxonomy" id="104178"/>
    <lineage>
        <taxon>Eukaryota</taxon>
        <taxon>Metazoa</taxon>
        <taxon>Cnidaria</taxon>
        <taxon>Anthozoa</taxon>
        <taxon>Hexacorallia</taxon>
        <taxon>Scleractinia</taxon>
        <taxon>Fungiina</taxon>
        <taxon>Poritidae</taxon>
        <taxon>Porites</taxon>
    </lineage>
</organism>
<feature type="domain" description="HECT" evidence="3">
    <location>
        <begin position="110"/>
        <end position="443"/>
    </location>
</feature>
<dbReference type="EMBL" id="CALNXI010000044">
    <property type="protein sequence ID" value="CAH3016634.1"/>
    <property type="molecule type" value="Genomic_DNA"/>
</dbReference>